<evidence type="ECO:0000256" key="12">
    <source>
        <dbReference type="ARBA" id="ARBA00022595"/>
    </source>
</evidence>
<dbReference type="GO" id="GO:0019062">
    <property type="term" value="P:virion attachment to host cell"/>
    <property type="evidence" value="ECO:0007669"/>
    <property type="project" value="UniProtKB-UniRule"/>
</dbReference>
<keyword evidence="15 32" id="KW-0053">Apoptosis</keyword>
<dbReference type="EMBL" id="EF575388">
    <property type="protein sequence ID" value="ABU86999.1"/>
    <property type="molecule type" value="Genomic_DNA"/>
</dbReference>
<sequence length="850" mass="96526">MRVREIERNYQHLWRWGTMLLGMLMICSITGQQMWVTVYYGVPVWKEATTTLFCASDAKSYKEEAHNIWATHACVPTDPNPQELNLENVTEPFNMWKNNMVEQMHEDIISLWDQSLKPCVKLTPLCVTLECIEYQGTNNTNNNITDQVEMKNCSFNITTEIRDRKQKVNALFYKLDVVQLNSSSNTSYRLINCNTSAITQACPKITFEPIPIHYCAPAGFAILKCNDKKFNGTGLCKNVSTVQCTHGIRPVVSTQLLLNGSLAEEDIIIRSENITNNAKVIIVQFNESVTINCTRPYNNTRQSTHIGPGQALFTTKVIGDIRQAHCDINGTAWNKTLQQVAKKLGDLFNKTAIEFKPSSGGDPEITTHSFNCGGEFFYCNTSKLFNSTWRNNSTSNSTLNSTDLITLQCRIKQIINMWQGVGKAMYAPPIEGLIKCSSNITGLLLTRDGGDGGATNNISEIFRPGGGDMRDNWRSELYKYKVVRIEPLGLAPTKAKRRVVEREKRAIGLGAVFLGFLGAAGSTMGAASITLTVQARQLLSGIVQQQSNLLRAIEAQQHMLQLTVWGIKQLQARVLAVESYLKDQQLLGIWGCSGKHICTTNVPWNSSWSNKSLDEIWQNMTWMEWEREIDNYTGLIYTLIEESQTQQERNEQELLELDKWASLWNWFKITQWLWYIKIFIMIVGGLIGLRIIFAVLSVVNRVRQGYSPLSFQTLLPAVRGPDRPEGTEEEGGEQGRDRSIRLVNGFSALVWDDLRNLCLFSYHRLRDLLLIVTRIVELLGRRGWEVIKYLWNLLQYWIQELRNSAVDLYNTTAIAVAEGTDRIIELVQRAGRAILHIPRRVRQGLERTLL</sequence>
<dbReference type="GO" id="GO:0019082">
    <property type="term" value="P:viral protein processing"/>
    <property type="evidence" value="ECO:0007669"/>
    <property type="project" value="UniProtKB-UniRule"/>
</dbReference>
<evidence type="ECO:0000256" key="19">
    <source>
        <dbReference type="ARBA" id="ARBA00022870"/>
    </source>
</evidence>
<comment type="PTM">
    <text evidence="32">Palmitoylation of the transmembrane protein and of Env polyprotein (prior to its proteolytic cleavage) is essential for their association with host cell membrane lipid rafts. Palmitoylation is therefore required for envelope trafficking to classical lipid rafts, but not for viral replication.</text>
</comment>
<dbReference type="GO" id="GO:0044175">
    <property type="term" value="C:host cell endosome membrane"/>
    <property type="evidence" value="ECO:0007669"/>
    <property type="project" value="UniProtKB-SubCell"/>
</dbReference>
<feature type="domain" description="Human immunodeficiency virus 1 envelope glycoprotein Gp120" evidence="35">
    <location>
        <begin position="34"/>
        <end position="145"/>
    </location>
</feature>
<evidence type="ECO:0000256" key="27">
    <source>
        <dbReference type="ARBA" id="ARBA00023157"/>
    </source>
</evidence>
<comment type="similarity">
    <text evidence="32">Belongs to the HIV-1 env protein family.</text>
</comment>
<evidence type="ECO:0000256" key="26">
    <source>
        <dbReference type="ARBA" id="ARBA00023139"/>
    </source>
</evidence>
<feature type="topological domain" description="Cytoplasmic" evidence="32">
    <location>
        <begin position="700"/>
        <end position="850"/>
    </location>
</feature>
<protein>
    <recommendedName>
        <fullName evidence="32">Envelope glycoprotein gp160</fullName>
    </recommendedName>
    <alternativeName>
        <fullName evidence="32">Env polyprotein</fullName>
    </alternativeName>
    <component>
        <recommendedName>
            <fullName evidence="32">Surface protein gp120</fullName>
            <shortName evidence="32">SU</shortName>
        </recommendedName>
        <alternativeName>
            <fullName evidence="32">Glycoprotein 120</fullName>
            <shortName evidence="32">gp120</shortName>
        </alternativeName>
    </component>
    <component>
        <recommendedName>
            <fullName evidence="32">Transmembrane protein gp41</fullName>
            <shortName evidence="32">TM</shortName>
        </recommendedName>
        <alternativeName>
            <fullName evidence="32">Glycoprotein 41</fullName>
            <shortName evidence="32">gp41</shortName>
        </alternativeName>
    </component>
</protein>
<keyword evidence="18 32" id="KW-0946">Virion</keyword>
<evidence type="ECO:0000256" key="4">
    <source>
        <dbReference type="ARBA" id="ARBA00004563"/>
    </source>
</evidence>
<dbReference type="HAMAP" id="MF_04083">
    <property type="entry name" value="HIV_ENV"/>
    <property type="match status" value="1"/>
</dbReference>
<comment type="caution">
    <text evidence="32 33">Lacks conserved residue(s) required for the propagation of feature annotation.</text>
</comment>
<evidence type="ECO:0000313" key="37">
    <source>
        <dbReference type="EMBL" id="ABU86999.1"/>
    </source>
</evidence>
<dbReference type="GO" id="GO:0020002">
    <property type="term" value="C:host cell plasma membrane"/>
    <property type="evidence" value="ECO:0007669"/>
    <property type="project" value="UniProtKB-SubCell"/>
</dbReference>
<comment type="domain">
    <text evidence="32">The YXXL motif is involved in determining the exact site of viral release at the surface of infected mononuclear cells and promotes endocytosis. YXXL and di-leucine endocytosis motifs interact directly or indirectly with the clathrin adapter complexes, opperate independently, and their activities are not additive.</text>
</comment>
<evidence type="ECO:0000256" key="30">
    <source>
        <dbReference type="ARBA" id="ARBA00023288"/>
    </source>
</evidence>
<keyword evidence="29 32" id="KW-0899">Viral immunoevasion</keyword>
<feature type="short sequence motif" description="Di-leucine internalization motif" evidence="32">
    <location>
        <begin position="849"/>
        <end position="850"/>
    </location>
</feature>
<feature type="region of interest" description="Immunosuppression" evidence="32">
    <location>
        <begin position="568"/>
        <end position="586"/>
    </location>
</feature>
<dbReference type="GO" id="GO:1903908">
    <property type="term" value="P:positive regulation of plasma membrane raft polarization"/>
    <property type="evidence" value="ECO:0007669"/>
    <property type="project" value="UniProtKB-UniRule"/>
</dbReference>
<evidence type="ECO:0000256" key="33">
    <source>
        <dbReference type="RuleBase" id="RU363095"/>
    </source>
</evidence>
<comment type="domain">
    <text evidence="32 33">The 17 amino acids long immunosuppressive region is present in many retroviral envelope proteins. Synthetic peptides derived from this relatively conserved sequence inhibit immune function in vitro and in vivo.</text>
</comment>
<evidence type="ECO:0000256" key="25">
    <source>
        <dbReference type="ARBA" id="ARBA00023136"/>
    </source>
</evidence>
<dbReference type="Gene3D" id="1.10.287.210">
    <property type="match status" value="1"/>
</dbReference>
<dbReference type="Gene3D" id="1.20.5.490">
    <property type="entry name" value="Single helix bin"/>
    <property type="match status" value="1"/>
</dbReference>
<evidence type="ECO:0000256" key="31">
    <source>
        <dbReference type="ARBA" id="ARBA00023296"/>
    </source>
</evidence>
<keyword evidence="7 32" id="KW-1168">Fusion of virus membrane with host membrane</keyword>
<feature type="disulfide bond" evidence="32">
    <location>
        <begin position="215"/>
        <end position="244"/>
    </location>
</feature>
<evidence type="ECO:0000256" key="29">
    <source>
        <dbReference type="ARBA" id="ARBA00023280"/>
    </source>
</evidence>
<organismHost>
    <name type="scientific">Homo sapiens</name>
    <name type="common">Human</name>
    <dbReference type="NCBI Taxonomy" id="9606"/>
</organismHost>
<evidence type="ECO:0000259" key="35">
    <source>
        <dbReference type="Pfam" id="PF00516"/>
    </source>
</evidence>
<evidence type="ECO:0000256" key="1">
    <source>
        <dbReference type="ARBA" id="ARBA00004402"/>
    </source>
</evidence>
<dbReference type="CDD" id="cd09909">
    <property type="entry name" value="HIV-1-like_HR1-HR2"/>
    <property type="match status" value="1"/>
</dbReference>
<dbReference type="Pfam" id="PF00517">
    <property type="entry name" value="GP41"/>
    <property type="match status" value="1"/>
</dbReference>
<comment type="function">
    <text evidence="32">Envelope glycoprotein gp160: Oligomerizes in the host endoplasmic reticulum into predominantly trimers. In a second time, gp160 transits in the host Golgi, where glycosylation is completed. The precursor is then proteolytically cleaved in the trans-Golgi and thereby activated by cellular furin or furin-like proteases to produce gp120 and gp41.</text>
</comment>
<keyword evidence="27 32" id="KW-1015">Disulfide bond</keyword>
<dbReference type="GO" id="GO:0005198">
    <property type="term" value="F:structural molecule activity"/>
    <property type="evidence" value="ECO:0007669"/>
    <property type="project" value="UniProtKB-UniRule"/>
</dbReference>
<evidence type="ECO:0000256" key="24">
    <source>
        <dbReference type="ARBA" id="ARBA00023054"/>
    </source>
</evidence>
<keyword evidence="12 32" id="KW-1162">Viral penetration into host cytoplasm</keyword>
<comment type="domain">
    <text evidence="32">Some of the most genetically diverse regions of the viral genome are present in Env. They are called variable regions 1 through 5 (V1 through V5). Coreceptor usage of gp120 is determined mainly by the primary structure of the third variable region (V3) in the outer domain of gp120. The sequence of V3 determines which coreceptor, CCR5 and/or CXCR4 (corresponding to R5/macrophage, X4/T cell and R5X4/T cell and macrophage tropism), is used to trigger the fusion potential of the Env complex, and hence which cells the virus can infect. Binding to CCR5 involves a region adjacent in addition to V3.</text>
</comment>
<keyword evidence="17 32" id="KW-1161">Viral attachment to host cell</keyword>
<evidence type="ECO:0000256" key="22">
    <source>
        <dbReference type="ARBA" id="ARBA00022989"/>
    </source>
</evidence>
<feature type="disulfide bond" evidence="32">
    <location>
        <begin position="592"/>
        <end position="598"/>
    </location>
</feature>
<evidence type="ECO:0000256" key="17">
    <source>
        <dbReference type="ARBA" id="ARBA00022804"/>
    </source>
</evidence>
<feature type="chain" id="PRO_5023514885" description="Envelope glycoprotein gp160" evidence="32">
    <location>
        <begin position="33"/>
        <end position="850"/>
    </location>
</feature>
<dbReference type="Gene3D" id="2.170.40.20">
    <property type="entry name" value="Human immunodeficiency virus 1, Gp160, envelope glycoprotein"/>
    <property type="match status" value="2"/>
</dbReference>
<organism evidence="37">
    <name type="scientific">Human immunodeficiency virus type 1</name>
    <name type="common">HIV-1</name>
    <dbReference type="NCBI Taxonomy" id="11676"/>
    <lineage>
        <taxon>Viruses</taxon>
        <taxon>Riboviria</taxon>
        <taxon>Pararnavirae</taxon>
        <taxon>Artverviricota</taxon>
        <taxon>Revtraviricetes</taxon>
        <taxon>Ortervirales</taxon>
        <taxon>Retroviridae</taxon>
        <taxon>Orthoretrovirinae</taxon>
        <taxon>Lentivirus</taxon>
        <taxon>Lentivirus humimdef1</taxon>
    </lineage>
</organism>
<keyword evidence="31 32" id="KW-1160">Virus entry into host cell</keyword>
<dbReference type="GO" id="GO:0019031">
    <property type="term" value="C:viral envelope"/>
    <property type="evidence" value="ECO:0007669"/>
    <property type="project" value="UniProtKB-KW"/>
</dbReference>
<keyword evidence="26 32" id="KW-0564">Palmitate</keyword>
<feature type="domain" description="Retroviral envelope protein GP41-like" evidence="36">
    <location>
        <begin position="524"/>
        <end position="714"/>
    </location>
</feature>
<evidence type="ECO:0000256" key="28">
    <source>
        <dbReference type="ARBA" id="ARBA00023180"/>
    </source>
</evidence>
<dbReference type="InterPro" id="IPR000777">
    <property type="entry name" value="HIV1_Gp120"/>
</dbReference>
<evidence type="ECO:0000256" key="32">
    <source>
        <dbReference type="HAMAP-Rule" id="MF_04083"/>
    </source>
</evidence>
<evidence type="ECO:0000256" key="20">
    <source>
        <dbReference type="ARBA" id="ARBA00022879"/>
    </source>
</evidence>
<comment type="subunit">
    <text evidence="32">The mature envelope protein (Env) consists of a homotrimer of non-covalently associated gp120-gp41 heterodimers. The resulting complex protrudes from the virus surface as a spike. There seems to be as few as 10 spikes on the average virion. Surface protein gp120 interacts with host CD4, CCR5 and CXCR4. Gp120 also interacts with the C-type lectins CD209/DC-SIGN and CLEC4M/DC-SIGNR (collectively referred to as DC-SIGN(R)). Gp120 and gp41 interact with GalCer. Gp120 interacts with host ITGA4/ITGB7 complex; on CD4+ T-cells, this interaction results in rapid activation of integrin ITGAL/LFA-1, which facilitates efficient cell-to-cell spreading of HIV-1. Gp120 interacts with cell-associated heparan sulfate; this interaction increases virus infectivity on permissive cells and may be involved in infection of CD4- cells.</text>
</comment>
<dbReference type="InterPro" id="IPR037527">
    <property type="entry name" value="Gp160"/>
</dbReference>
<evidence type="ECO:0000256" key="10">
    <source>
        <dbReference type="ARBA" id="ARBA00022570"/>
    </source>
</evidence>
<dbReference type="SUPFAM" id="SSF58069">
    <property type="entry name" value="Virus ectodomain"/>
    <property type="match status" value="1"/>
</dbReference>
<keyword evidence="30 32" id="KW-0449">Lipoprotein</keyword>
<feature type="site" description="Cleavage; by host furin" evidence="32">
    <location>
        <begin position="505"/>
        <end position="506"/>
    </location>
</feature>
<keyword evidence="20 32" id="KW-0261">Viral envelope protein</keyword>
<evidence type="ECO:0000256" key="18">
    <source>
        <dbReference type="ARBA" id="ARBA00022844"/>
    </source>
</evidence>
<dbReference type="GO" id="GO:0039654">
    <property type="term" value="P:fusion of virus membrane with host endosome membrane"/>
    <property type="evidence" value="ECO:0007669"/>
    <property type="project" value="UniProtKB-UniRule"/>
</dbReference>
<keyword evidence="19 32" id="KW-1043">Host membrane</keyword>
<evidence type="ECO:0000256" key="2">
    <source>
        <dbReference type="ARBA" id="ARBA00004433"/>
    </source>
</evidence>
<dbReference type="GO" id="GO:1903911">
    <property type="term" value="P:positive regulation of receptor clustering"/>
    <property type="evidence" value="ECO:0007669"/>
    <property type="project" value="UniProtKB-UniRule"/>
</dbReference>
<feature type="disulfide bond" evidence="32">
    <location>
        <begin position="225"/>
        <end position="236"/>
    </location>
</feature>
<name>B2WZI7_HV1</name>
<evidence type="ECO:0000256" key="13">
    <source>
        <dbReference type="ARBA" id="ARBA00022685"/>
    </source>
</evidence>
<dbReference type="SUPFAM" id="SSF56502">
    <property type="entry name" value="gp120 core"/>
    <property type="match status" value="2"/>
</dbReference>
<dbReference type="GO" id="GO:0055036">
    <property type="term" value="C:virion membrane"/>
    <property type="evidence" value="ECO:0007669"/>
    <property type="project" value="UniProtKB-SubCell"/>
</dbReference>
<keyword evidence="14 32" id="KW-0812">Transmembrane</keyword>
<accession>B2WZI7</accession>
<keyword evidence="21 32" id="KW-1164">Virus endocytosis by host</keyword>
<dbReference type="GO" id="GO:0019064">
    <property type="term" value="P:fusion of virus membrane with host plasma membrane"/>
    <property type="evidence" value="ECO:0007669"/>
    <property type="project" value="UniProtKB-UniRule"/>
</dbReference>
<dbReference type="InterPro" id="IPR036377">
    <property type="entry name" value="Gp120_core_sf"/>
</dbReference>
<evidence type="ECO:0000256" key="9">
    <source>
        <dbReference type="ARBA" id="ARBA00022511"/>
    </source>
</evidence>
<feature type="transmembrane region" description="Helical" evidence="33">
    <location>
        <begin position="506"/>
        <end position="529"/>
    </location>
</feature>
<dbReference type="Pfam" id="PF00516">
    <property type="entry name" value="GP120"/>
    <property type="match status" value="2"/>
</dbReference>
<dbReference type="FunFam" id="1.20.5.490:FF:000001">
    <property type="entry name" value="Envelope glycoprotein gp160"/>
    <property type="match status" value="1"/>
</dbReference>
<evidence type="ECO:0000256" key="23">
    <source>
        <dbReference type="ARBA" id="ARBA00023046"/>
    </source>
</evidence>
<keyword evidence="25 32" id="KW-0472">Membrane</keyword>
<comment type="miscellaneous">
    <text evidence="32">HIV-1 lineages are divided in three main groups, M (for Major), O (for Outlier), and N (for New, or Non-M, Non-O). The vast majority of strains found worldwide belong to the group M. Group O seems to be endemic to and largely confined to Cameroon and neighboring countries in West Central Africa, where these viruses represent a small minority of HIV-1 strains. The group N is represented by a limited number of isolates from Cameroonian persons. The group M is further subdivided in 9 clades or subtypes (A to D, F to H, J and K).</text>
</comment>
<comment type="miscellaneous">
    <text evidence="32">Inhibitors targeting HIV-1 viral envelope proteins are used as antiretroviral drugs. Attachment of virions to the cell surface via non-specific interactions and CD4 binding can be blocked by inhibitors that include cyanovirin-N, cyclotriazadisulfonamide analogs, PRO 2000, TNX 355 and PRO 542. In addition, BMS 806 can block CD4-induced conformational changes. Env interactions with the coreceptor molecules can be targeted by CCR5 antagonists including SCH-D, maraviroc (UK 427857) and aplaviroc (GW 873140), and the CXCR4 antagonist AMD 070. Fusion of viral and cellular membranes can be inhibited by peptides such as enfuvirtide and tifuvirtide (T 1249). Resistance to inhibitors associated with mutations in Env are observed. Most of the time, single mutations confer only a modest reduction in drug susceptibility. Combination of several mutations is usually required to develop a high-level drug resistance.</text>
</comment>
<reference evidence="37" key="1">
    <citation type="submission" date="2007-04" db="EMBL/GenBank/DDBJ databases">
        <title>Co-receptor Tropism in Subtype D HIV-1: High Prevalence of CXCR4 Tropism and Heterogeneous Composition of Viral Populations.</title>
        <authorList>
            <person name="Huang W."/>
            <person name="Eshleman S.H."/>
            <person name="Toma J."/>
            <person name="Fransen S."/>
            <person name="Stawiski E."/>
            <person name="Paxinos E.E."/>
            <person name="Whitcomb J.M."/>
            <person name="Young A.M."/>
            <person name="Donnell D."/>
            <person name="Mmiro F."/>
            <person name="Musoke P."/>
            <person name="Guay L.A."/>
            <person name="Jackson J.B."/>
            <person name="Parkin N.T."/>
            <person name="Petropoulos C.J."/>
        </authorList>
    </citation>
    <scope>NUCLEOTIDE SEQUENCE</scope>
    <source>
        <strain evidence="37">DM3_21</strain>
    </source>
</reference>
<feature type="region of interest" description="Fusion peptide" evidence="32">
    <location>
        <begin position="506"/>
        <end position="526"/>
    </location>
</feature>
<feature type="transmembrane region" description="Helical" evidence="33">
    <location>
        <begin position="20"/>
        <end position="42"/>
    </location>
</feature>
<comment type="domain">
    <text evidence="32">The CD4-binding region is targeted by the antibody b12.</text>
</comment>
<evidence type="ECO:0000256" key="7">
    <source>
        <dbReference type="ARBA" id="ARBA00022506"/>
    </source>
</evidence>
<keyword evidence="11 32" id="KW-0945">Host-virus interaction</keyword>
<dbReference type="GO" id="GO:0052031">
    <property type="term" value="P:symbiont-mediated perturbation of host defense response"/>
    <property type="evidence" value="ECO:0007669"/>
    <property type="project" value="UniProtKB-UniRule"/>
</dbReference>
<comment type="PTM">
    <text evidence="32">Highly glycosylated by host. The high number of glycan on the protein is reffered to as 'glycan shield' because it contributes to hide protein sequence from adaptive immune system.</text>
</comment>
<comment type="subcellular location">
    <molecule>Surface protein gp120</molecule>
    <subcellularLocation>
        <location evidence="32">Virion membrane</location>
        <topology evidence="32">Peripheral membrane protein</topology>
    </subcellularLocation>
    <subcellularLocation>
        <location evidence="32">Host cell membrane</location>
        <topology evidence="32">Peripheral membrane protein</topology>
    </subcellularLocation>
    <subcellularLocation>
        <location evidence="32">Host endosome membrane</location>
        <topology evidence="32">Single-pass type I membrane protein</topology>
    </subcellularLocation>
    <text evidence="32">The surface protein is not anchored to the viral envelope, but associates with the extravirion surface through its binding to TM. It is probably concentrated at the site of budding and incorporated into the virions possibly by contacts between the cytoplasmic tail of Env and the N-terminus of Gag.</text>
</comment>
<comment type="domain">
    <text evidence="32">The membrane proximal external region (MPER) present in gp41 is a tryptophan-rich region recognized by the antibodies 2F5, Z13, and 4E10. MPER seems to play a role in fusion.</text>
</comment>
<dbReference type="GO" id="GO:0016020">
    <property type="term" value="C:membrane"/>
    <property type="evidence" value="ECO:0007669"/>
    <property type="project" value="UniProtKB-UniRule"/>
</dbReference>
<dbReference type="FunFam" id="1.10.287.210:FF:000001">
    <property type="entry name" value="Envelope glycoprotein gp160"/>
    <property type="match status" value="1"/>
</dbReference>
<feature type="region of interest" description="MPER; binding to GalCer" evidence="32">
    <location>
        <begin position="656"/>
        <end position="677"/>
    </location>
</feature>
<feature type="region of interest" description="CD4-binding loop" evidence="32">
    <location>
        <begin position="358"/>
        <end position="368"/>
    </location>
</feature>
<evidence type="ECO:0000256" key="34">
    <source>
        <dbReference type="SAM" id="MobiDB-lite"/>
    </source>
</evidence>
<evidence type="ECO:0000259" key="36">
    <source>
        <dbReference type="Pfam" id="PF00517"/>
    </source>
</evidence>
<comment type="function">
    <text evidence="32">Surface protein gp120: Attaches the virus to the host lymphoid cell by binding to the primary receptor CD4. This interaction induces a structural rearrangement creating a high affinity binding site for a chemokine coreceptor like CXCR4 and/or CCR5. Acts as a ligand for CD209/DC-SIGN and CLEC4M/DC-SIGNR, which are respectively found on dendritic cells (DCs), and on endothelial cells of liver sinusoids and lymph node sinuses. These interactions allow capture of viral particles at mucosal surfaces by these cells and subsequent transmission to permissive cells. HIV subverts the migration properties of dendritic cells to gain access to CD4+ T-cells in lymph nodes. Virus transmission to permissive T-cells occurs either in trans (without DCs infection, through viral capture and transmission), or in cis (following DCs productive infection, through the usual CD4-gp120 interaction), thereby inducing a robust infection. In trans infection, bound virions remain infectious over days and it is proposed that they are not degraded, but protected in non-lysosomal acidic organelles within the DCs close to the cell membrane thus contributing to the viral infectious potential during DCs' migration from the periphery to the lymphoid tissues. On arrival at lymphoid tissues, intact virions recycle back to DCs' cell surface allowing virus transmission to CD4+ T-cells.</text>
</comment>
<comment type="subcellular location">
    <molecule>Transmembrane protein gp41</molecule>
    <subcellularLocation>
        <location evidence="32">Virion membrane</location>
        <topology evidence="32">Single-pass type I membrane protein</topology>
    </subcellularLocation>
    <subcellularLocation>
        <location evidence="32">Host cell membrane</location>
        <topology evidence="32">Single-pass type I membrane protein</topology>
    </subcellularLocation>
    <subcellularLocation>
        <location evidence="32">Host endosome membrane</location>
        <topology evidence="32">Single-pass type I membrane protein</topology>
    </subcellularLocation>
    <text evidence="32">It is probably concentrated at the site of budding and incorporated into the virions possibly by contacts between the cytoplasmic tail of Env and the N-terminus of Gag.</text>
</comment>
<keyword evidence="16 32" id="KW-0732">Signal</keyword>
<evidence type="ECO:0000256" key="21">
    <source>
        <dbReference type="ARBA" id="ARBA00022890"/>
    </source>
</evidence>
<keyword evidence="9 32" id="KW-1032">Host cell membrane</keyword>
<dbReference type="GO" id="GO:0075512">
    <property type="term" value="P:clathrin-dependent endocytosis of virus by host cell"/>
    <property type="evidence" value="ECO:0007669"/>
    <property type="project" value="UniProtKB-UniRule"/>
</dbReference>
<keyword evidence="13 32" id="KW-0165">Cleavage on pair of basic residues</keyword>
<feature type="transmembrane region" description="Helical" evidence="33">
    <location>
        <begin position="672"/>
        <end position="699"/>
    </location>
</feature>
<evidence type="ECO:0000256" key="15">
    <source>
        <dbReference type="ARBA" id="ARBA00022703"/>
    </source>
</evidence>
<feature type="lipid moiety-binding region" description="S-palmitoyl cysteine; by host" evidence="32">
    <location>
        <position position="758"/>
    </location>
</feature>
<dbReference type="FunFam" id="2.170.40.20:FF:000003">
    <property type="entry name" value="Envelope glycoprotein gp160"/>
    <property type="match status" value="1"/>
</dbReference>
<evidence type="ECO:0000256" key="5">
    <source>
        <dbReference type="ARBA" id="ARBA00004578"/>
    </source>
</evidence>
<feature type="chain" id="PRO_5023514884" description="Transmembrane protein gp41" evidence="32">
    <location>
        <begin position="506"/>
        <end position="850"/>
    </location>
</feature>
<feature type="coiled-coil region" evidence="32">
    <location>
        <begin position="627"/>
        <end position="661"/>
    </location>
</feature>
<comment type="function">
    <text evidence="32">Transmembrane protein gp41: Acts as a class I viral fusion protein. Under the current model, the protein has at least 3 conformational states: pre-fusion native state, pre-hairpin intermediate state, and post-fusion hairpin state. During fusion of viral and target intracellular membranes, the coiled coil regions (heptad repeats) assume a trimer-of-hairpins structure, positioning the fusion peptide in close proximity to the C-terminal region of the ectodomain. The formation of this structure appears to drive apposition and subsequent fusion of viral and target cell membranes. Complete fusion occurs in host cell endosomes and is dynamin-dependent, however some lipid transfer might occur at the plasma membrane. The virus undergoes clathrin-dependent internalization long before endosomal fusion, thus minimizing the surface exposure of conserved viral epitopes during fusion and reducing the efficacy of inhibitors targeting these epitopes. Membranes fusion leads to delivery of the nucleocapsid into the cytoplasm.</text>
</comment>
<proteinExistence type="inferred from homology"/>
<dbReference type="FunFam" id="2.170.40.20:FF:000004">
    <property type="entry name" value="Envelope glycoprotein gp160"/>
    <property type="match status" value="1"/>
</dbReference>
<gene>
    <name evidence="37" type="primary">pol</name>
    <name evidence="32" type="synonym">env</name>
</gene>
<comment type="subcellular location">
    <subcellularLocation>
        <location evidence="3">Host cell membrane</location>
        <topology evidence="3">Peripheral membrane protein</topology>
    </subcellularLocation>
    <subcellularLocation>
        <location evidence="1">Host cell membrane</location>
        <topology evidence="1">Single-pass type I membrane protein</topology>
    </subcellularLocation>
    <subcellularLocation>
        <location evidence="2">Host endosome membrane</location>
        <topology evidence="2">Peripheral membrane protein</topology>
    </subcellularLocation>
    <subcellularLocation>
        <location evidence="5">Host endosome membrane</location>
        <topology evidence="5">Single-pass type I membrane protein</topology>
    </subcellularLocation>
    <subcellularLocation>
        <location evidence="6">Virion membrane</location>
        <topology evidence="6">Peripheral membrane protein</topology>
    </subcellularLocation>
    <subcellularLocation>
        <location evidence="4">Virion membrane</location>
        <topology evidence="4">Single-pass type I membrane protein</topology>
    </subcellularLocation>
</comment>
<evidence type="ECO:0000256" key="6">
    <source>
        <dbReference type="ARBA" id="ARBA00004650"/>
    </source>
</evidence>
<evidence type="ECO:0000256" key="3">
    <source>
        <dbReference type="ARBA" id="ARBA00004505"/>
    </source>
</evidence>
<keyword evidence="28 32" id="KW-0325">Glycoprotein</keyword>
<feature type="short sequence motif" description="YXXL motif; contains endocytosis signal" evidence="32">
    <location>
        <begin position="706"/>
        <end position="709"/>
    </location>
</feature>
<comment type="PTM">
    <text evidence="32">Specific enzymatic cleavages in vivo yield mature proteins. Envelope glycoproteins are synthesized as a inactive precursor that is heavily N-glycosylated and processed likely by host cell furin in the Golgi to yield the mature SU and TM proteins. The cleavage site between SU and TM requires the minimal sequence [KR]-X-[KR]-R. About 2 of the 9 disulfide bonds of gp41 are reduced by P4HB/PDI, following binding to CD4 receptor.</text>
</comment>
<feature type="region of interest" description="Disordered" evidence="34">
    <location>
        <begin position="717"/>
        <end position="736"/>
    </location>
</feature>
<feature type="disulfide bond" evidence="32">
    <location>
        <begin position="54"/>
        <end position="74"/>
    </location>
</feature>
<evidence type="ECO:0000256" key="11">
    <source>
        <dbReference type="ARBA" id="ARBA00022581"/>
    </source>
</evidence>
<evidence type="ECO:0000256" key="14">
    <source>
        <dbReference type="ARBA" id="ARBA00022692"/>
    </source>
</evidence>
<keyword evidence="8 32" id="KW-1170">Fusion of virus membrane with host endosomal membrane</keyword>
<evidence type="ECO:0000256" key="16">
    <source>
        <dbReference type="ARBA" id="ARBA00022729"/>
    </source>
</evidence>
<feature type="domain" description="Human immunodeficiency virus 1 envelope glycoprotein Gp120" evidence="35">
    <location>
        <begin position="148"/>
        <end position="505"/>
    </location>
</feature>
<dbReference type="InterPro" id="IPR000328">
    <property type="entry name" value="GP41-like"/>
</dbReference>
<keyword evidence="24 32" id="KW-0175">Coiled coil</keyword>
<evidence type="ECO:0000256" key="8">
    <source>
        <dbReference type="ARBA" id="ARBA00022510"/>
    </source>
</evidence>
<keyword evidence="23 32" id="KW-1039">Host endosome</keyword>
<keyword evidence="22 32" id="KW-1133">Transmembrane helix</keyword>
<keyword evidence="10 32" id="KW-1165">Clathrin-mediated endocytosis of virus by host</keyword>